<proteinExistence type="predicted"/>
<feature type="signal peptide" evidence="1">
    <location>
        <begin position="1"/>
        <end position="22"/>
    </location>
</feature>
<feature type="chain" id="PRO_5001829152" evidence="1">
    <location>
        <begin position="23"/>
        <end position="143"/>
    </location>
</feature>
<accession>A0A087SYD1</accession>
<gene>
    <name evidence="2" type="ORF">X975_05003</name>
</gene>
<keyword evidence="1" id="KW-0732">Signal</keyword>
<dbReference type="Proteomes" id="UP000054359">
    <property type="component" value="Unassembled WGS sequence"/>
</dbReference>
<reference evidence="2 3" key="1">
    <citation type="submission" date="2013-11" db="EMBL/GenBank/DDBJ databases">
        <title>Genome sequencing of Stegodyphus mimosarum.</title>
        <authorList>
            <person name="Bechsgaard J."/>
        </authorList>
    </citation>
    <scope>NUCLEOTIDE SEQUENCE [LARGE SCALE GENOMIC DNA]</scope>
</reference>
<keyword evidence="3" id="KW-1185">Reference proteome</keyword>
<dbReference type="EMBL" id="KK112520">
    <property type="protein sequence ID" value="KFM57870.1"/>
    <property type="molecule type" value="Genomic_DNA"/>
</dbReference>
<name>A0A087SYD1_STEMI</name>
<protein>
    <submittedName>
        <fullName evidence="2">Uncharacterized protein</fullName>
    </submittedName>
</protein>
<dbReference type="AlphaFoldDB" id="A0A087SYD1"/>
<organism evidence="2 3">
    <name type="scientific">Stegodyphus mimosarum</name>
    <name type="common">African social velvet spider</name>
    <dbReference type="NCBI Taxonomy" id="407821"/>
    <lineage>
        <taxon>Eukaryota</taxon>
        <taxon>Metazoa</taxon>
        <taxon>Ecdysozoa</taxon>
        <taxon>Arthropoda</taxon>
        <taxon>Chelicerata</taxon>
        <taxon>Arachnida</taxon>
        <taxon>Araneae</taxon>
        <taxon>Araneomorphae</taxon>
        <taxon>Entelegynae</taxon>
        <taxon>Eresoidea</taxon>
        <taxon>Eresidae</taxon>
        <taxon>Stegodyphus</taxon>
    </lineage>
</organism>
<dbReference type="OrthoDB" id="10274548at2759"/>
<evidence type="ECO:0000313" key="3">
    <source>
        <dbReference type="Proteomes" id="UP000054359"/>
    </source>
</evidence>
<evidence type="ECO:0000313" key="2">
    <source>
        <dbReference type="EMBL" id="KFM57870.1"/>
    </source>
</evidence>
<feature type="non-terminal residue" evidence="2">
    <location>
        <position position="143"/>
    </location>
</feature>
<evidence type="ECO:0000256" key="1">
    <source>
        <dbReference type="SAM" id="SignalP"/>
    </source>
</evidence>
<sequence length="143" mass="16838">MKFRTWIKCLFWNFMALWIIWSFTDSEKADLLFRCLLGLLCDKSTFRYLRDCWLILAAETKDVVQTCTLKNCGIYLPDYFSMDDVCNDYLTYDNKKRCFIMCTQALMDHVEKLQKNPAFSLLYESALQSGNCLEPVLRPCATM</sequence>